<dbReference type="EMBL" id="SRYA01000018">
    <property type="protein sequence ID" value="TGY96266.1"/>
    <property type="molecule type" value="Genomic_DNA"/>
</dbReference>
<evidence type="ECO:0000313" key="1">
    <source>
        <dbReference type="EMBL" id="TGY96266.1"/>
    </source>
</evidence>
<sequence>MSEFHRMITYLYLYEHGNKRHNVGFAKIEKRGGQCLVEIHMKNTGHNTSSAPVYFYASNRGTHPGILLGTMGLPRGNGDFKTILKGEPLADSEYSLDDIKGIFIPLSEEIMFVSQWDDSEFIRKNFVEPKHPSKESGSQGSENETPKPSAHPSGANGSLPQGSAANRSTAHRSTPSPAPNSGVNAPAEQNTANSSAAQSSANASAAQNPAAAQSSAAAQNPAVAHNPAAAQSSANASAAQNPATAQSSANASAARNSAAAQPEPTDSSSQANSAPSASPDLSAAEAVPNSREKFQGKNGIPLPSIPKLEPLPENWNLKWEFIMENYPVMTPFAEDDKTLCVRWELKDLRLLPRQYWYLGNNSFLLHGFFNYRYLILGVTEKAGKKRWFIGIPGVYQNPERVMATLFGFPEFRNEKSVPVNTGEFGYWYRYLNE</sequence>
<proteinExistence type="predicted"/>
<name>A0AC61RWC5_9FIRM</name>
<evidence type="ECO:0000313" key="2">
    <source>
        <dbReference type="Proteomes" id="UP000304953"/>
    </source>
</evidence>
<organism evidence="1 2">
    <name type="scientific">Petralouisia muris</name>
    <dbReference type="NCBI Taxonomy" id="3032872"/>
    <lineage>
        <taxon>Bacteria</taxon>
        <taxon>Bacillati</taxon>
        <taxon>Bacillota</taxon>
        <taxon>Clostridia</taxon>
        <taxon>Lachnospirales</taxon>
        <taxon>Lachnospiraceae</taxon>
        <taxon>Petralouisia</taxon>
    </lineage>
</organism>
<keyword evidence="2" id="KW-1185">Reference proteome</keyword>
<comment type="caution">
    <text evidence="1">The sequence shown here is derived from an EMBL/GenBank/DDBJ whole genome shotgun (WGS) entry which is preliminary data.</text>
</comment>
<reference evidence="1" key="1">
    <citation type="submission" date="2019-04" db="EMBL/GenBank/DDBJ databases">
        <title>Microbes associate with the intestines of laboratory mice.</title>
        <authorList>
            <person name="Navarre W."/>
            <person name="Wong E."/>
            <person name="Huang K."/>
            <person name="Tropini C."/>
            <person name="Ng K."/>
            <person name="Yu B."/>
        </authorList>
    </citation>
    <scope>NUCLEOTIDE SEQUENCE</scope>
    <source>
        <strain evidence="1">NM01_1-7b</strain>
    </source>
</reference>
<protein>
    <submittedName>
        <fullName evidence="1">Uncharacterized protein</fullName>
    </submittedName>
</protein>
<dbReference type="Proteomes" id="UP000304953">
    <property type="component" value="Unassembled WGS sequence"/>
</dbReference>
<accession>A0AC61RWC5</accession>
<gene>
    <name evidence="1" type="ORF">E5329_10485</name>
</gene>